<dbReference type="InterPro" id="IPR019832">
    <property type="entry name" value="Mn/Fe_SOD_C"/>
</dbReference>
<dbReference type="Gene3D" id="3.55.40.20">
    <property type="entry name" value="Iron/manganese superoxide dismutase, C-terminal domain"/>
    <property type="match status" value="1"/>
</dbReference>
<organism evidence="2 3">
    <name type="scientific">Mobiluncus curtisii</name>
    <dbReference type="NCBI Taxonomy" id="2051"/>
    <lineage>
        <taxon>Bacteria</taxon>
        <taxon>Bacillati</taxon>
        <taxon>Actinomycetota</taxon>
        <taxon>Actinomycetes</taxon>
        <taxon>Actinomycetales</taxon>
        <taxon>Actinomycetaceae</taxon>
        <taxon>Mobiluncus</taxon>
    </lineage>
</organism>
<proteinExistence type="predicted"/>
<dbReference type="GO" id="GO:0046872">
    <property type="term" value="F:metal ion binding"/>
    <property type="evidence" value="ECO:0007669"/>
    <property type="project" value="InterPro"/>
</dbReference>
<dbReference type="EC" id="1.15.1.1" evidence="2"/>
<dbReference type="EMBL" id="UASJ01000010">
    <property type="protein sequence ID" value="SQC01682.1"/>
    <property type="molecule type" value="Genomic_DNA"/>
</dbReference>
<protein>
    <submittedName>
        <fullName evidence="2">Superoxide dismutase [Mn/Fe]</fullName>
        <ecNumber evidence="2">1.15.1.1</ecNumber>
    </submittedName>
</protein>
<keyword evidence="2" id="KW-0560">Oxidoreductase</keyword>
<accession>A0A2X3BDH2</accession>
<dbReference type="Proteomes" id="UP000250245">
    <property type="component" value="Unassembled WGS sequence"/>
</dbReference>
<feature type="domain" description="Manganese/iron superoxide dismutase C-terminal" evidence="1">
    <location>
        <begin position="12"/>
        <end position="57"/>
    </location>
</feature>
<name>A0A2X3BDH2_9ACTO</name>
<dbReference type="SUPFAM" id="SSF54719">
    <property type="entry name" value="Fe,Mn superoxide dismutase (SOD), C-terminal domain"/>
    <property type="match status" value="1"/>
</dbReference>
<reference evidence="2 3" key="1">
    <citation type="submission" date="2018-06" db="EMBL/GenBank/DDBJ databases">
        <authorList>
            <consortium name="Pathogen Informatics"/>
            <person name="Doyle S."/>
        </authorList>
    </citation>
    <scope>NUCLEOTIDE SEQUENCE [LARGE SCALE GENOMIC DNA]</scope>
    <source>
        <strain evidence="2 3">NCTC11820</strain>
    </source>
</reference>
<dbReference type="RefSeq" id="WP_252893342.1">
    <property type="nucleotide sequence ID" value="NZ_UASJ01000010.1"/>
</dbReference>
<dbReference type="Pfam" id="PF02777">
    <property type="entry name" value="Sod_Fe_C"/>
    <property type="match status" value="1"/>
</dbReference>
<gene>
    <name evidence="2" type="primary">sodA_3</name>
    <name evidence="2" type="ORF">NCTC11820_02074</name>
</gene>
<dbReference type="AlphaFoldDB" id="A0A2X3BDH2"/>
<sequence>MMGPANDTPDRPSGELAAAIDEYFGSFEAFQKHFTAPRPGCKARAGRCWLGTVWQVARHLPTV</sequence>
<evidence type="ECO:0000313" key="2">
    <source>
        <dbReference type="EMBL" id="SQC01682.1"/>
    </source>
</evidence>
<dbReference type="InterPro" id="IPR036314">
    <property type="entry name" value="SOD_C_sf"/>
</dbReference>
<evidence type="ECO:0000313" key="3">
    <source>
        <dbReference type="Proteomes" id="UP000250245"/>
    </source>
</evidence>
<dbReference type="GO" id="GO:0004784">
    <property type="term" value="F:superoxide dismutase activity"/>
    <property type="evidence" value="ECO:0007669"/>
    <property type="project" value="UniProtKB-EC"/>
</dbReference>
<evidence type="ECO:0000259" key="1">
    <source>
        <dbReference type="Pfam" id="PF02777"/>
    </source>
</evidence>